<sequence>MSPWTMNVSICSYEKNMSDYIQQMKKIKGPISKHFLDLQFWMIIDFGRHPNFRKELDMEKLKESIHKWPGIEYNVSRCKSIFIPITQLGGAFILIILNQETKTVYILDPNPPNPIYKYNPNAKYVKILQCISENLQKAMAKACPEPKWKEDIFLWRQIILTDIPIYNRELSGYLVSMFMTAWKNEALEITEIKDAYSIRKHFLGQLLTINENECEDNLPTGVQDLIRCIKYTQI</sequence>
<evidence type="ECO:0000313" key="1">
    <source>
        <dbReference type="EMBL" id="OQU79036.1"/>
    </source>
</evidence>
<proteinExistence type="predicted"/>
<dbReference type="InParanoid" id="A0A109NDU3"/>
<protein>
    <recommendedName>
        <fullName evidence="3">Ubiquitin-like protease family profile domain-containing protein</fullName>
    </recommendedName>
</protein>
<reference evidence="2" key="2">
    <citation type="journal article" date="2018" name="Plant J.">
        <title>The Sorghum bicolor reference genome: improved assembly, gene annotations, a transcriptome atlas, and signatures of genome organization.</title>
        <authorList>
            <person name="McCormick R.F."/>
            <person name="Truong S.K."/>
            <person name="Sreedasyam A."/>
            <person name="Jenkins J."/>
            <person name="Shu S."/>
            <person name="Sims D."/>
            <person name="Kennedy M."/>
            <person name="Amirebrahimi M."/>
            <person name="Weers B.D."/>
            <person name="McKinley B."/>
            <person name="Mattison A."/>
            <person name="Morishige D.T."/>
            <person name="Grimwood J."/>
            <person name="Schmutz J."/>
            <person name="Mullet J.E."/>
        </authorList>
    </citation>
    <scope>NUCLEOTIDE SEQUENCE [LARGE SCALE GENOMIC DNA]</scope>
    <source>
        <strain evidence="2">cv. BTx623</strain>
    </source>
</reference>
<reference evidence="1 2" key="1">
    <citation type="journal article" date="2009" name="Nature">
        <title>The Sorghum bicolor genome and the diversification of grasses.</title>
        <authorList>
            <person name="Paterson A.H."/>
            <person name="Bowers J.E."/>
            <person name="Bruggmann R."/>
            <person name="Dubchak I."/>
            <person name="Grimwood J."/>
            <person name="Gundlach H."/>
            <person name="Haberer G."/>
            <person name="Hellsten U."/>
            <person name="Mitros T."/>
            <person name="Poliakov A."/>
            <person name="Schmutz J."/>
            <person name="Spannagl M."/>
            <person name="Tang H."/>
            <person name="Wang X."/>
            <person name="Wicker T."/>
            <person name="Bharti A.K."/>
            <person name="Chapman J."/>
            <person name="Feltus F.A."/>
            <person name="Gowik U."/>
            <person name="Grigoriev I.V."/>
            <person name="Lyons E."/>
            <person name="Maher C.A."/>
            <person name="Martis M."/>
            <person name="Narechania A."/>
            <person name="Otillar R.P."/>
            <person name="Penning B.W."/>
            <person name="Salamov A.A."/>
            <person name="Wang Y."/>
            <person name="Zhang L."/>
            <person name="Carpita N.C."/>
            <person name="Freeling M."/>
            <person name="Gingle A.R."/>
            <person name="Hash C.T."/>
            <person name="Keller B."/>
            <person name="Klein P."/>
            <person name="Kresovich S."/>
            <person name="McCann M.C."/>
            <person name="Ming R."/>
            <person name="Peterson D.G."/>
            <person name="Mehboob-ur-Rahman"/>
            <person name="Ware D."/>
            <person name="Westhoff P."/>
            <person name="Mayer K.F."/>
            <person name="Messing J."/>
            <person name="Rokhsar D.S."/>
        </authorList>
    </citation>
    <scope>NUCLEOTIDE SEQUENCE [LARGE SCALE GENOMIC DNA]</scope>
    <source>
        <strain evidence="2">cv. BTx623</strain>
    </source>
</reference>
<evidence type="ECO:0000313" key="2">
    <source>
        <dbReference type="Proteomes" id="UP000000768"/>
    </source>
</evidence>
<organism evidence="1 2">
    <name type="scientific">Sorghum bicolor</name>
    <name type="common">Sorghum</name>
    <name type="synonym">Sorghum vulgare</name>
    <dbReference type="NCBI Taxonomy" id="4558"/>
    <lineage>
        <taxon>Eukaryota</taxon>
        <taxon>Viridiplantae</taxon>
        <taxon>Streptophyta</taxon>
        <taxon>Embryophyta</taxon>
        <taxon>Tracheophyta</taxon>
        <taxon>Spermatophyta</taxon>
        <taxon>Magnoliopsida</taxon>
        <taxon>Liliopsida</taxon>
        <taxon>Poales</taxon>
        <taxon>Poaceae</taxon>
        <taxon>PACMAD clade</taxon>
        <taxon>Panicoideae</taxon>
        <taxon>Andropogonodae</taxon>
        <taxon>Andropogoneae</taxon>
        <taxon>Sorghinae</taxon>
        <taxon>Sorghum</taxon>
    </lineage>
</organism>
<name>A0A109NDU3_SORBI</name>
<dbReference type="ExpressionAtlas" id="A0A109NDU3">
    <property type="expression patterns" value="baseline and differential"/>
</dbReference>
<dbReference type="Proteomes" id="UP000000768">
    <property type="component" value="Chromosome 8"/>
</dbReference>
<dbReference type="STRING" id="4558.A0A109NDU3"/>
<dbReference type="OMA" id="TINENEC"/>
<accession>A0A109NDU3</accession>
<evidence type="ECO:0008006" key="3">
    <source>
        <dbReference type="Google" id="ProtNLM"/>
    </source>
</evidence>
<gene>
    <name evidence="1" type="ORF">SORBI_3008G088866</name>
</gene>
<keyword evidence="2" id="KW-1185">Reference proteome</keyword>
<dbReference type="Gramene" id="OQU79036">
    <property type="protein sequence ID" value="OQU79036"/>
    <property type="gene ID" value="SORBI_3008G088866"/>
</dbReference>
<dbReference type="EMBL" id="CM000767">
    <property type="protein sequence ID" value="OQU79036.1"/>
    <property type="molecule type" value="Genomic_DNA"/>
</dbReference>
<dbReference type="AlphaFoldDB" id="A0A109NDU3"/>